<dbReference type="Proteomes" id="UP000321749">
    <property type="component" value="Unassembled WGS sequence"/>
</dbReference>
<dbReference type="AlphaFoldDB" id="A0AA87RJI1"/>
<evidence type="ECO:0000313" key="2">
    <source>
        <dbReference type="EMBL" id="GEK80438.1"/>
    </source>
</evidence>
<dbReference type="Gene3D" id="3.20.180.10">
    <property type="entry name" value="PNP-oxidase-like"/>
    <property type="match status" value="1"/>
</dbReference>
<reference evidence="2 3" key="1">
    <citation type="submission" date="2019-07" db="EMBL/GenBank/DDBJ databases">
        <title>Whole genome shotgun sequence of Agrococcus baldri NBRC 103055.</title>
        <authorList>
            <person name="Hosoyama A."/>
            <person name="Uohara A."/>
            <person name="Ohji S."/>
            <person name="Ichikawa N."/>
        </authorList>
    </citation>
    <scope>NUCLEOTIDE SEQUENCE [LARGE SCALE GENOMIC DNA]</scope>
    <source>
        <strain evidence="2 3">NBRC 103055</strain>
    </source>
</reference>
<organism evidence="2 3">
    <name type="scientific">Agrococcus baldri</name>
    <dbReference type="NCBI Taxonomy" id="153730"/>
    <lineage>
        <taxon>Bacteria</taxon>
        <taxon>Bacillati</taxon>
        <taxon>Actinomycetota</taxon>
        <taxon>Actinomycetes</taxon>
        <taxon>Micrococcales</taxon>
        <taxon>Microbacteriaceae</taxon>
        <taxon>Agrococcus</taxon>
    </lineage>
</organism>
<feature type="domain" description="DUF2470" evidence="1">
    <location>
        <begin position="12"/>
        <end position="88"/>
    </location>
</feature>
<evidence type="ECO:0000313" key="3">
    <source>
        <dbReference type="Proteomes" id="UP000321749"/>
    </source>
</evidence>
<dbReference type="EMBL" id="BJUU01000010">
    <property type="protein sequence ID" value="GEK80438.1"/>
    <property type="molecule type" value="Genomic_DNA"/>
</dbReference>
<accession>A0AA87RJI1</accession>
<comment type="caution">
    <text evidence="2">The sequence shown here is derived from an EMBL/GenBank/DDBJ whole genome shotgun (WGS) entry which is preliminary data.</text>
</comment>
<sequence length="92" mass="9926">MSLDFTDDVIDAVVAHMNGDHADDQLAIVRAHGRPRAASATLVTIGADGLAFDVQEAHGAEAVTERVLVPWPMPIEQRADIRRAVVMLMPRG</sequence>
<protein>
    <recommendedName>
        <fullName evidence="1">DUF2470 domain-containing protein</fullName>
    </recommendedName>
</protein>
<dbReference type="InterPro" id="IPR019595">
    <property type="entry name" value="DUF2470"/>
</dbReference>
<dbReference type="RefSeq" id="WP_318279182.1">
    <property type="nucleotide sequence ID" value="NZ_BJUU01000010.1"/>
</dbReference>
<dbReference type="Pfam" id="PF10615">
    <property type="entry name" value="DUF2470"/>
    <property type="match status" value="1"/>
</dbReference>
<dbReference type="InterPro" id="IPR037119">
    <property type="entry name" value="Haem_oxidase_HugZ-like_sf"/>
</dbReference>
<name>A0AA87RJI1_9MICO</name>
<evidence type="ECO:0000259" key="1">
    <source>
        <dbReference type="Pfam" id="PF10615"/>
    </source>
</evidence>
<gene>
    <name evidence="2" type="ORF">ABA31_17890</name>
</gene>
<keyword evidence="3" id="KW-1185">Reference proteome</keyword>
<proteinExistence type="predicted"/>